<sequence length="116" mass="13037">MKSEKKGLFHVFSQQIAIKLEIAAKRALNIKKNNSMAGIITVDYIENSQGAFTVLCAALAPYYLNAADEERVALDDIIDRYRYLQDCSIEDYYKGTDRAAEELKILLDDLGVQGID</sequence>
<protein>
    <submittedName>
        <fullName evidence="1">Uncharacterized protein</fullName>
    </submittedName>
</protein>
<reference evidence="1 2" key="1">
    <citation type="submission" date="2019-12" db="EMBL/GenBank/DDBJ databases">
        <title>The whole genome sequencing of a strain isolated from a Mars analog, Dalangtan Playa.</title>
        <authorList>
            <person name="Huang T."/>
        </authorList>
    </citation>
    <scope>NUCLEOTIDE SEQUENCE [LARGE SCALE GENOMIC DNA]</scope>
    <source>
        <strain evidence="1 2">DP4-553-S</strain>
    </source>
</reference>
<dbReference type="RefSeq" id="WP_209367626.1">
    <property type="nucleotide sequence ID" value="NZ_CP046956.1"/>
</dbReference>
<organism evidence="1 2">
    <name type="scientific">Sediminibacillus dalangtanensis</name>
    <dbReference type="NCBI Taxonomy" id="2729421"/>
    <lineage>
        <taxon>Bacteria</taxon>
        <taxon>Bacillati</taxon>
        <taxon>Bacillota</taxon>
        <taxon>Bacilli</taxon>
        <taxon>Bacillales</taxon>
        <taxon>Bacillaceae</taxon>
        <taxon>Sediminibacillus</taxon>
    </lineage>
</organism>
<gene>
    <name evidence="1" type="ORF">ERJ70_05045</name>
</gene>
<keyword evidence="2" id="KW-1185">Reference proteome</keyword>
<accession>A0ABX7VQE0</accession>
<evidence type="ECO:0000313" key="1">
    <source>
        <dbReference type="EMBL" id="QTM98718.1"/>
    </source>
</evidence>
<dbReference type="Proteomes" id="UP000665043">
    <property type="component" value="Chromosome"/>
</dbReference>
<evidence type="ECO:0000313" key="2">
    <source>
        <dbReference type="Proteomes" id="UP000665043"/>
    </source>
</evidence>
<dbReference type="EMBL" id="CP046956">
    <property type="protein sequence ID" value="QTM98718.1"/>
    <property type="molecule type" value="Genomic_DNA"/>
</dbReference>
<proteinExistence type="predicted"/>
<name>A0ABX7VQE0_9BACI</name>